<dbReference type="Proteomes" id="UP000694892">
    <property type="component" value="Chromosome 4S"/>
</dbReference>
<dbReference type="AlphaFoldDB" id="A0A974HLA1"/>
<evidence type="ECO:0000313" key="2">
    <source>
        <dbReference type="Proteomes" id="UP000694892"/>
    </source>
</evidence>
<reference evidence="2" key="1">
    <citation type="journal article" date="2016" name="Nature">
        <title>Genome evolution in the allotetraploid frog Xenopus laevis.</title>
        <authorList>
            <person name="Session A.M."/>
            <person name="Uno Y."/>
            <person name="Kwon T."/>
            <person name="Chapman J.A."/>
            <person name="Toyoda A."/>
            <person name="Takahashi S."/>
            <person name="Fukui A."/>
            <person name="Hikosaka A."/>
            <person name="Suzuki A."/>
            <person name="Kondo M."/>
            <person name="van Heeringen S.J."/>
            <person name="Quigley I."/>
            <person name="Heinz S."/>
            <person name="Ogino H."/>
            <person name="Ochi H."/>
            <person name="Hellsten U."/>
            <person name="Lyons J.B."/>
            <person name="Simakov O."/>
            <person name="Putnam N."/>
            <person name="Stites J."/>
            <person name="Kuroki Y."/>
            <person name="Tanaka T."/>
            <person name="Michiue T."/>
            <person name="Watanabe M."/>
            <person name="Bogdanovic O."/>
            <person name="Lister R."/>
            <person name="Georgiou G."/>
            <person name="Paranjpe S.S."/>
            <person name="van Kruijsbergen I."/>
            <person name="Shu S."/>
            <person name="Carlson J."/>
            <person name="Kinoshita T."/>
            <person name="Ohta Y."/>
            <person name="Mawaribuchi S."/>
            <person name="Jenkins J."/>
            <person name="Grimwood J."/>
            <person name="Schmutz J."/>
            <person name="Mitros T."/>
            <person name="Mozaffari S.V."/>
            <person name="Suzuki Y."/>
            <person name="Haramoto Y."/>
            <person name="Yamamoto T.S."/>
            <person name="Takagi C."/>
            <person name="Heald R."/>
            <person name="Miller K."/>
            <person name="Haudenschild C."/>
            <person name="Kitzman J."/>
            <person name="Nakayama T."/>
            <person name="Izutsu Y."/>
            <person name="Robert J."/>
            <person name="Fortriede J."/>
            <person name="Burns K."/>
            <person name="Lotay V."/>
            <person name="Karimi K."/>
            <person name="Yasuoka Y."/>
            <person name="Dichmann D.S."/>
            <person name="Flajnik M.F."/>
            <person name="Houston D.W."/>
            <person name="Shendure J."/>
            <person name="DuPasquier L."/>
            <person name="Vize P.D."/>
            <person name="Zorn A.M."/>
            <person name="Ito M."/>
            <person name="Marcotte E.M."/>
            <person name="Wallingford J.B."/>
            <person name="Ito Y."/>
            <person name="Asashima M."/>
            <person name="Ueno N."/>
            <person name="Matsuda Y."/>
            <person name="Veenstra G.J."/>
            <person name="Fujiyama A."/>
            <person name="Harland R.M."/>
            <person name="Taira M."/>
            <person name="Rokhsar D.S."/>
        </authorList>
    </citation>
    <scope>NUCLEOTIDE SEQUENCE [LARGE SCALE GENOMIC DNA]</scope>
    <source>
        <strain evidence="2">J</strain>
    </source>
</reference>
<proteinExistence type="predicted"/>
<evidence type="ECO:0000313" key="1">
    <source>
        <dbReference type="EMBL" id="OCT82249.1"/>
    </source>
</evidence>
<name>A0A974HLA1_XENLA</name>
<gene>
    <name evidence="1" type="ORF">XELAEV_18024766mg</name>
</gene>
<sequence>MVGHKDAYPASAAAIWRNMKNFHVSPSFFAICCHSNGFLTLQSLQPKLLKGTERKGNMLHYKCTNKKNRPNILDLLYILIMRSRLAFREVMSSNKVSGYVFFEKNSSKKKEGKKSVLLGTVHNLC</sequence>
<dbReference type="EMBL" id="CM004473">
    <property type="protein sequence ID" value="OCT82249.1"/>
    <property type="molecule type" value="Genomic_DNA"/>
</dbReference>
<organism evidence="1 2">
    <name type="scientific">Xenopus laevis</name>
    <name type="common">African clawed frog</name>
    <dbReference type="NCBI Taxonomy" id="8355"/>
    <lineage>
        <taxon>Eukaryota</taxon>
        <taxon>Metazoa</taxon>
        <taxon>Chordata</taxon>
        <taxon>Craniata</taxon>
        <taxon>Vertebrata</taxon>
        <taxon>Euteleostomi</taxon>
        <taxon>Amphibia</taxon>
        <taxon>Batrachia</taxon>
        <taxon>Anura</taxon>
        <taxon>Pipoidea</taxon>
        <taxon>Pipidae</taxon>
        <taxon>Xenopodinae</taxon>
        <taxon>Xenopus</taxon>
        <taxon>Xenopus</taxon>
    </lineage>
</organism>
<protein>
    <submittedName>
        <fullName evidence="1">Uncharacterized protein</fullName>
    </submittedName>
</protein>
<accession>A0A974HLA1</accession>